<feature type="compositionally biased region" description="Polar residues" evidence="1">
    <location>
        <begin position="346"/>
        <end position="361"/>
    </location>
</feature>
<feature type="compositionally biased region" description="Polar residues" evidence="1">
    <location>
        <begin position="184"/>
        <end position="198"/>
    </location>
</feature>
<evidence type="ECO:0000256" key="1">
    <source>
        <dbReference type="SAM" id="MobiDB-lite"/>
    </source>
</evidence>
<feature type="compositionally biased region" description="Acidic residues" evidence="1">
    <location>
        <begin position="74"/>
        <end position="97"/>
    </location>
</feature>
<reference evidence="2 3" key="1">
    <citation type="journal article" date="2020" name="BMC Genomics">
        <title>Correction to: Identification and distribution of gene clusters required for synthesis of sphingolipid metabolism inhibitors in diverse species of the filamentous fungus Fusarium.</title>
        <authorList>
            <person name="Kim H.S."/>
            <person name="Lohmar J.M."/>
            <person name="Busman M."/>
            <person name="Brown D.W."/>
            <person name="Naumann T.A."/>
            <person name="Divon H.H."/>
            <person name="Lysoe E."/>
            <person name="Uhlig S."/>
            <person name="Proctor R.H."/>
        </authorList>
    </citation>
    <scope>NUCLEOTIDE SEQUENCE [LARGE SCALE GENOMIC DNA]</scope>
    <source>
        <strain evidence="2 3">NRRL 25214</strain>
    </source>
</reference>
<sequence length="578" mass="63434">MKRNSRTRSGWAALGIKTSEVDVKEQGRVLRSRTVIPRSQGKKRPQSDDEMGDSDATEADSEPVDEIIALGQVQEDEDEEQEDEEMEEVEELEDENNIDWATSNRLSPKKQTPPREKRRSPATEIIEIEDDGPDKNQNLVDPGGDDFIPNDSPEPVQADGQYRPDHGTSTPNSVSAASSCPRLSIQQLSGLVSDTPRSSVRRSGGSAEYTSATFSVRSPLGSQHQTPSYQVLVPKLANSQSDIRRPQQPTPTASPAKTIQPSAPNTASNSQSSATPRTQASSQPLASPRTGATSLTPQQQSGNWPSAPNPVAPPGAYNELASSQQWTPHRLLDTSLGNKRPAESSPGASYTSTTPSNTSRTGAKRQRSANAQPHHQSQVSRAINWDAVLPSGGEFKESLKNASDAMKLVLHKFEDLLADINDEQRKLSAVQRKNHYTNDQKKAQDALKDVEKSTANENATLRSLEEVYQQSSSDAELGTSINKQKRTIWDHKEVYAVVRSQLDKSIAGIYKTDHETALVTKRLGQLDAKRADVMKEKEGVDKAVKRVTIMAKFMEPSWQVTLDMLLQSVGPEVLEKVF</sequence>
<gene>
    <name evidence="2" type="ORF">FANTH_9382</name>
</gene>
<feature type="compositionally biased region" description="Polar residues" evidence="1">
    <location>
        <begin position="99"/>
        <end position="110"/>
    </location>
</feature>
<feature type="compositionally biased region" description="Acidic residues" evidence="1">
    <location>
        <begin position="48"/>
        <end position="65"/>
    </location>
</feature>
<accession>A0A8H5DZB9</accession>
<evidence type="ECO:0000313" key="2">
    <source>
        <dbReference type="EMBL" id="KAF5240861.1"/>
    </source>
</evidence>
<feature type="compositionally biased region" description="Polar residues" evidence="1">
    <location>
        <begin position="167"/>
        <end position="178"/>
    </location>
</feature>
<protein>
    <submittedName>
        <fullName evidence="2">Uncharacterized protein</fullName>
    </submittedName>
</protein>
<dbReference type="AlphaFoldDB" id="A0A8H5DZB9"/>
<name>A0A8H5DZB9_9HYPO</name>
<feature type="region of interest" description="Disordered" evidence="1">
    <location>
        <begin position="334"/>
        <end position="383"/>
    </location>
</feature>
<organism evidence="2 3">
    <name type="scientific">Fusarium anthophilum</name>
    <dbReference type="NCBI Taxonomy" id="48485"/>
    <lineage>
        <taxon>Eukaryota</taxon>
        <taxon>Fungi</taxon>
        <taxon>Dikarya</taxon>
        <taxon>Ascomycota</taxon>
        <taxon>Pezizomycotina</taxon>
        <taxon>Sordariomycetes</taxon>
        <taxon>Hypocreomycetidae</taxon>
        <taxon>Hypocreales</taxon>
        <taxon>Nectriaceae</taxon>
        <taxon>Fusarium</taxon>
        <taxon>Fusarium fujikuroi species complex</taxon>
    </lineage>
</organism>
<keyword evidence="3" id="KW-1185">Reference proteome</keyword>
<dbReference type="EMBL" id="JABEVY010000241">
    <property type="protein sequence ID" value="KAF5240861.1"/>
    <property type="molecule type" value="Genomic_DNA"/>
</dbReference>
<feature type="region of interest" description="Disordered" evidence="1">
    <location>
        <begin position="31"/>
        <end position="318"/>
    </location>
</feature>
<evidence type="ECO:0000313" key="3">
    <source>
        <dbReference type="Proteomes" id="UP000573603"/>
    </source>
</evidence>
<feature type="compositionally biased region" description="Polar residues" evidence="1">
    <location>
        <begin position="250"/>
        <end position="306"/>
    </location>
</feature>
<proteinExistence type="predicted"/>
<comment type="caution">
    <text evidence="2">The sequence shown here is derived from an EMBL/GenBank/DDBJ whole genome shotgun (WGS) entry which is preliminary data.</text>
</comment>
<feature type="compositionally biased region" description="Polar residues" evidence="1">
    <location>
        <begin position="368"/>
        <end position="381"/>
    </location>
</feature>
<feature type="compositionally biased region" description="Polar residues" evidence="1">
    <location>
        <begin position="208"/>
        <end position="229"/>
    </location>
</feature>
<dbReference type="Proteomes" id="UP000573603">
    <property type="component" value="Unassembled WGS sequence"/>
</dbReference>